<dbReference type="STRING" id="394264.SAMN04488040_1039"/>
<evidence type="ECO:0000256" key="5">
    <source>
        <dbReference type="SAM" id="MobiDB-lite"/>
    </source>
</evidence>
<keyword evidence="1" id="KW-0963">Cytoplasm</keyword>
<dbReference type="Proteomes" id="UP000199239">
    <property type="component" value="Unassembled WGS sequence"/>
</dbReference>
<evidence type="ECO:0000256" key="3">
    <source>
        <dbReference type="ARBA" id="ARBA00022829"/>
    </source>
</evidence>
<evidence type="ECO:0000256" key="2">
    <source>
        <dbReference type="ARBA" id="ARBA00022618"/>
    </source>
</evidence>
<dbReference type="Pfam" id="PF04079">
    <property type="entry name" value="SMC_ScpB"/>
    <property type="match status" value="1"/>
</dbReference>
<dbReference type="EMBL" id="FPAJ01000001">
    <property type="protein sequence ID" value="SFS57170.1"/>
    <property type="molecule type" value="Genomic_DNA"/>
</dbReference>
<dbReference type="InterPro" id="IPR005234">
    <property type="entry name" value="ScpB_csome_segregation"/>
</dbReference>
<dbReference type="NCBIfam" id="TIGR00281">
    <property type="entry name" value="SMC-Scp complex subunit ScpB"/>
    <property type="match status" value="1"/>
</dbReference>
<keyword evidence="3" id="KW-0159">Chromosome partition</keyword>
<evidence type="ECO:0000313" key="7">
    <source>
        <dbReference type="Proteomes" id="UP000199239"/>
    </source>
</evidence>
<feature type="region of interest" description="Disordered" evidence="5">
    <location>
        <begin position="195"/>
        <end position="219"/>
    </location>
</feature>
<dbReference type="Gene3D" id="1.10.10.10">
    <property type="entry name" value="Winged helix-like DNA-binding domain superfamily/Winged helix DNA-binding domain"/>
    <property type="match status" value="2"/>
</dbReference>
<sequence>MTEAIEDQEESLFEAPPVAEQERMLEAILFATAEPVTLREIETRMPHGCDAAEAMVHLRKRYEGRGVQVAKIGDAYAMRTAADLGYLMQKETVEVRKLSRAAIETLAIIAYHQPATRAEIEEIRGVSVSRGTLDQLLELDWIRFGRRKMTPGRPVTFVVTQGFLAHFGLESPRDLPGLKELRSAGLLESRPAFGGLPLMAGEEDDVDEDVEGQSELFED</sequence>
<dbReference type="GO" id="GO:0051301">
    <property type="term" value="P:cell division"/>
    <property type="evidence" value="ECO:0007669"/>
    <property type="project" value="UniProtKB-KW"/>
</dbReference>
<keyword evidence="7" id="KW-1185">Reference proteome</keyword>
<organism evidence="6 7">
    <name type="scientific">Sulfitobacter marinus</name>
    <dbReference type="NCBI Taxonomy" id="394264"/>
    <lineage>
        <taxon>Bacteria</taxon>
        <taxon>Pseudomonadati</taxon>
        <taxon>Pseudomonadota</taxon>
        <taxon>Alphaproteobacteria</taxon>
        <taxon>Rhodobacterales</taxon>
        <taxon>Roseobacteraceae</taxon>
        <taxon>Sulfitobacter</taxon>
    </lineage>
</organism>
<dbReference type="OrthoDB" id="9806226at2"/>
<dbReference type="InterPro" id="IPR036388">
    <property type="entry name" value="WH-like_DNA-bd_sf"/>
</dbReference>
<dbReference type="PANTHER" id="PTHR34298">
    <property type="entry name" value="SEGREGATION AND CONDENSATION PROTEIN B"/>
    <property type="match status" value="1"/>
</dbReference>
<feature type="compositionally biased region" description="Acidic residues" evidence="5">
    <location>
        <begin position="201"/>
        <end position="219"/>
    </location>
</feature>
<evidence type="ECO:0000256" key="4">
    <source>
        <dbReference type="ARBA" id="ARBA00023306"/>
    </source>
</evidence>
<keyword evidence="2" id="KW-0132">Cell division</keyword>
<dbReference type="AlphaFoldDB" id="A0A1I6QXT3"/>
<dbReference type="InterPro" id="IPR036390">
    <property type="entry name" value="WH_DNA-bd_sf"/>
</dbReference>
<evidence type="ECO:0000256" key="1">
    <source>
        <dbReference type="ARBA" id="ARBA00022490"/>
    </source>
</evidence>
<dbReference type="PANTHER" id="PTHR34298:SF2">
    <property type="entry name" value="SEGREGATION AND CONDENSATION PROTEIN B"/>
    <property type="match status" value="1"/>
</dbReference>
<proteinExistence type="predicted"/>
<dbReference type="GO" id="GO:0051304">
    <property type="term" value="P:chromosome separation"/>
    <property type="evidence" value="ECO:0007669"/>
    <property type="project" value="InterPro"/>
</dbReference>
<name>A0A1I6QXT3_9RHOB</name>
<accession>A0A1I6QXT3</accession>
<evidence type="ECO:0000313" key="6">
    <source>
        <dbReference type="EMBL" id="SFS57170.1"/>
    </source>
</evidence>
<gene>
    <name evidence="6" type="ORF">SAMN04488040_1039</name>
</gene>
<dbReference type="SUPFAM" id="SSF46785">
    <property type="entry name" value="Winged helix' DNA-binding domain"/>
    <property type="match status" value="2"/>
</dbReference>
<keyword evidence="4" id="KW-0131">Cell cycle</keyword>
<protein>
    <submittedName>
        <fullName evidence="6">Transcriptional regulator</fullName>
    </submittedName>
</protein>
<reference evidence="7" key="1">
    <citation type="submission" date="2016-10" db="EMBL/GenBank/DDBJ databases">
        <authorList>
            <person name="Varghese N."/>
            <person name="Submissions S."/>
        </authorList>
    </citation>
    <scope>NUCLEOTIDE SEQUENCE [LARGE SCALE GENOMIC DNA]</scope>
    <source>
        <strain evidence="7">DSM 23422</strain>
    </source>
</reference>